<organism evidence="6 7">
    <name type="scientific">Roseivirga spongicola</name>
    <dbReference type="NCBI Taxonomy" id="333140"/>
    <lineage>
        <taxon>Bacteria</taxon>
        <taxon>Pseudomonadati</taxon>
        <taxon>Bacteroidota</taxon>
        <taxon>Cytophagia</taxon>
        <taxon>Cytophagales</taxon>
        <taxon>Roseivirgaceae</taxon>
        <taxon>Roseivirga</taxon>
    </lineage>
</organism>
<name>A0A150XBC5_9BACT</name>
<dbReference type="PANTHER" id="PTHR43701:SF2">
    <property type="entry name" value="MEMBRANE TRANSPORTER PROTEIN YJNA-RELATED"/>
    <property type="match status" value="1"/>
</dbReference>
<sequence>MEWSNDILLIIGGLLAGIVNTISGSGTLFSMGVMTLTGIPLVMANTTTRPGVFFQNLTGILVLRRFNNFTTSTIQLGPVIATVLGAMAGAWCATVVSNASFNLVASVVMLGLLFTYIFPASLFSKLKISFPKSGVLLAFCLFLGGFYGGFIQIGVGILILAILSSAYKMPYNESNTYKLIIILIYTVPTTLYFSFTDNILWRPAILLTVGQVIGAFGAARFISKNNKAHLWAKTISILMIIATLIKVWFY</sequence>
<dbReference type="AlphaFoldDB" id="A0A150XBC5"/>
<dbReference type="GO" id="GO:0005886">
    <property type="term" value="C:plasma membrane"/>
    <property type="evidence" value="ECO:0007669"/>
    <property type="project" value="UniProtKB-SubCell"/>
</dbReference>
<dbReference type="OrthoDB" id="3782574at2"/>
<evidence type="ECO:0000313" key="7">
    <source>
        <dbReference type="Proteomes" id="UP000075606"/>
    </source>
</evidence>
<keyword evidence="5" id="KW-1003">Cell membrane</keyword>
<feature type="transmembrane region" description="Helical" evidence="5">
    <location>
        <begin position="230"/>
        <end position="249"/>
    </location>
</feature>
<dbReference type="Proteomes" id="UP000075606">
    <property type="component" value="Unassembled WGS sequence"/>
</dbReference>
<comment type="subcellular location">
    <subcellularLocation>
        <location evidence="5">Cell membrane</location>
        <topology evidence="5">Multi-pass membrane protein</topology>
    </subcellularLocation>
    <subcellularLocation>
        <location evidence="1">Membrane</location>
        <topology evidence="1">Multi-pass membrane protein</topology>
    </subcellularLocation>
</comment>
<feature type="transmembrane region" description="Helical" evidence="5">
    <location>
        <begin position="135"/>
        <end position="163"/>
    </location>
</feature>
<comment type="caution">
    <text evidence="6">The sequence shown here is derived from an EMBL/GenBank/DDBJ whole genome shotgun (WGS) entry which is preliminary data.</text>
</comment>
<evidence type="ECO:0000256" key="1">
    <source>
        <dbReference type="ARBA" id="ARBA00004141"/>
    </source>
</evidence>
<gene>
    <name evidence="6" type="ORF">AWW68_09360</name>
</gene>
<evidence type="ECO:0000256" key="5">
    <source>
        <dbReference type="RuleBase" id="RU363041"/>
    </source>
</evidence>
<dbReference type="InterPro" id="IPR002781">
    <property type="entry name" value="TM_pro_TauE-like"/>
</dbReference>
<dbReference type="STRING" id="333140.AWW68_09360"/>
<comment type="similarity">
    <text evidence="5">Belongs to the 4-toluene sulfonate uptake permease (TSUP) (TC 2.A.102) family.</text>
</comment>
<keyword evidence="4 5" id="KW-0472">Membrane</keyword>
<feature type="transmembrane region" description="Helical" evidence="5">
    <location>
        <begin position="74"/>
        <end position="96"/>
    </location>
</feature>
<reference evidence="6 7" key="1">
    <citation type="submission" date="2016-01" db="EMBL/GenBank/DDBJ databases">
        <title>Genome sequencing of Roseivirga spongicola UST030701-084.</title>
        <authorList>
            <person name="Selvaratnam C."/>
            <person name="Thevarajoo S."/>
            <person name="Goh K.M."/>
            <person name="Ee R."/>
            <person name="Chan K.-G."/>
            <person name="Chong C.S."/>
        </authorList>
    </citation>
    <scope>NUCLEOTIDE SEQUENCE [LARGE SCALE GENOMIC DNA]</scope>
    <source>
        <strain evidence="6 7">UST030701-084</strain>
    </source>
</reference>
<feature type="transmembrane region" description="Helical" evidence="5">
    <location>
        <begin position="175"/>
        <end position="193"/>
    </location>
</feature>
<accession>A0A150XBC5</accession>
<dbReference type="RefSeq" id="WP_068220365.1">
    <property type="nucleotide sequence ID" value="NZ_LRPC01000012.1"/>
</dbReference>
<evidence type="ECO:0000256" key="3">
    <source>
        <dbReference type="ARBA" id="ARBA00022989"/>
    </source>
</evidence>
<proteinExistence type="inferred from homology"/>
<dbReference type="PANTHER" id="PTHR43701">
    <property type="entry name" value="MEMBRANE TRANSPORTER PROTEIN MJ0441-RELATED"/>
    <property type="match status" value="1"/>
</dbReference>
<feature type="transmembrane region" description="Helical" evidence="5">
    <location>
        <begin position="7"/>
        <end position="33"/>
    </location>
</feature>
<keyword evidence="7" id="KW-1185">Reference proteome</keyword>
<dbReference type="EMBL" id="LRPC01000012">
    <property type="protein sequence ID" value="KYG76023.1"/>
    <property type="molecule type" value="Genomic_DNA"/>
</dbReference>
<dbReference type="InterPro" id="IPR051598">
    <property type="entry name" value="TSUP/Inactive_protease-like"/>
</dbReference>
<keyword evidence="3 5" id="KW-1133">Transmembrane helix</keyword>
<feature type="transmembrane region" description="Helical" evidence="5">
    <location>
        <begin position="103"/>
        <end position="123"/>
    </location>
</feature>
<evidence type="ECO:0000313" key="6">
    <source>
        <dbReference type="EMBL" id="KYG76023.1"/>
    </source>
</evidence>
<evidence type="ECO:0000256" key="4">
    <source>
        <dbReference type="ARBA" id="ARBA00023136"/>
    </source>
</evidence>
<dbReference type="Pfam" id="PF01925">
    <property type="entry name" value="TauE"/>
    <property type="match status" value="1"/>
</dbReference>
<feature type="transmembrane region" description="Helical" evidence="5">
    <location>
        <begin position="199"/>
        <end position="218"/>
    </location>
</feature>
<protein>
    <recommendedName>
        <fullName evidence="5">Probable membrane transporter protein</fullName>
    </recommendedName>
</protein>
<evidence type="ECO:0000256" key="2">
    <source>
        <dbReference type="ARBA" id="ARBA00022692"/>
    </source>
</evidence>
<keyword evidence="2 5" id="KW-0812">Transmembrane</keyword>